<reference evidence="3" key="2">
    <citation type="submission" date="2018-03" db="EMBL/GenBank/DDBJ databases">
        <authorList>
            <person name="Keele B.F."/>
        </authorList>
    </citation>
    <scope>NUCLEOTIDE SEQUENCE</scope>
    <source>
        <strain evidence="3">SNUC 2204</strain>
    </source>
</reference>
<gene>
    <name evidence="3" type="ORF">BU072_04280</name>
    <name evidence="4" type="ORF">I6J37_10695</name>
</gene>
<feature type="coiled-coil region" evidence="1">
    <location>
        <begin position="145"/>
        <end position="183"/>
    </location>
</feature>
<protein>
    <recommendedName>
        <fullName evidence="7">Staphylococcal protein</fullName>
    </recommendedName>
</protein>
<evidence type="ECO:0000313" key="5">
    <source>
        <dbReference type="Proteomes" id="UP000241209"/>
    </source>
</evidence>
<evidence type="ECO:0000313" key="3">
    <source>
        <dbReference type="EMBL" id="PTI30377.1"/>
    </source>
</evidence>
<dbReference type="EMBL" id="PZFK01000006">
    <property type="protein sequence ID" value="PTI30377.1"/>
    <property type="molecule type" value="Genomic_DNA"/>
</dbReference>
<organism evidence="3 5">
    <name type="scientific">Mammaliicoccus vitulinus</name>
    <dbReference type="NCBI Taxonomy" id="71237"/>
    <lineage>
        <taxon>Bacteria</taxon>
        <taxon>Bacillati</taxon>
        <taxon>Bacillota</taxon>
        <taxon>Bacilli</taxon>
        <taxon>Bacillales</taxon>
        <taxon>Staphylococcaceae</taxon>
        <taxon>Mammaliicoccus</taxon>
    </lineage>
</organism>
<keyword evidence="1" id="KW-0175">Coiled coil</keyword>
<feature type="compositionally biased region" description="Polar residues" evidence="2">
    <location>
        <begin position="34"/>
        <end position="47"/>
    </location>
</feature>
<reference evidence="3 5" key="1">
    <citation type="journal article" date="2016" name="Front. Microbiol.">
        <title>Comprehensive Phylogenetic Analysis of Bovine Non-aureus Staphylococci Species Based on Whole-Genome Sequencing.</title>
        <authorList>
            <person name="Naushad S."/>
            <person name="Barkema H.W."/>
            <person name="Luby C."/>
            <person name="Condas L.A."/>
            <person name="Nobrega D.B."/>
            <person name="Carson D.A."/>
            <person name="De Buck J."/>
        </authorList>
    </citation>
    <scope>NUCLEOTIDE SEQUENCE [LARGE SCALE GENOMIC DNA]</scope>
    <source>
        <strain evidence="3 5">SNUC 2204</strain>
    </source>
</reference>
<dbReference type="EMBL" id="CP069486">
    <property type="protein sequence ID" value="QRO84641.1"/>
    <property type="molecule type" value="Genomic_DNA"/>
</dbReference>
<evidence type="ECO:0000256" key="1">
    <source>
        <dbReference type="SAM" id="Coils"/>
    </source>
</evidence>
<dbReference type="RefSeq" id="WP_103323511.1">
    <property type="nucleotide sequence ID" value="NZ_BMDF01000001.1"/>
</dbReference>
<feature type="region of interest" description="Disordered" evidence="2">
    <location>
        <begin position="112"/>
        <end position="144"/>
    </location>
</feature>
<keyword evidence="6" id="KW-1185">Reference proteome</keyword>
<evidence type="ECO:0000256" key="2">
    <source>
        <dbReference type="SAM" id="MobiDB-lite"/>
    </source>
</evidence>
<evidence type="ECO:0000313" key="6">
    <source>
        <dbReference type="Proteomes" id="UP000627155"/>
    </source>
</evidence>
<dbReference type="GeneID" id="64116536"/>
<evidence type="ECO:0000313" key="4">
    <source>
        <dbReference type="EMBL" id="QRO84641.1"/>
    </source>
</evidence>
<dbReference type="Proteomes" id="UP000241209">
    <property type="component" value="Unassembled WGS sequence"/>
</dbReference>
<proteinExistence type="predicted"/>
<sequence>MEIGIIIFVIWVIFSVVSGIIEGNSKNKKKNNKQPQTSQRQNPVNRQATEKTNKAQQELKDLVNKYESYKQKAETSSSDRMSSHYKNLADQLARHLKQNNIDVEKPVINQTVKENNTRQSSPKHENAFINEKKEQIRKNRPKNQKETIKQLLEFSNEEMNALTELQKENISQIEAEAEQIINNTQLSERTRRSMVKQLYLNSKHKFNDEAINVDENQVVNGIIWSEILKRPNELK</sequence>
<dbReference type="AlphaFoldDB" id="A0A2T4PVB9"/>
<evidence type="ECO:0008006" key="7">
    <source>
        <dbReference type="Google" id="ProtNLM"/>
    </source>
</evidence>
<name>A0A2T4PVB9_9STAP</name>
<dbReference type="STRING" id="1167632.GCA_000286335_00135"/>
<dbReference type="Proteomes" id="UP000627155">
    <property type="component" value="Chromosome"/>
</dbReference>
<reference evidence="4 6" key="3">
    <citation type="submission" date="2021-02" db="EMBL/GenBank/DDBJ databases">
        <title>FDA dAtabase for Regulatory Grade micrObial Sequences (FDA-ARGOS): Supporting development and validation of Infectious Disease Dx tests.</title>
        <authorList>
            <person name="Sproer C."/>
            <person name="Gronow S."/>
            <person name="Severitt S."/>
            <person name="Schroder I."/>
            <person name="Tallon L."/>
            <person name="Sadzewicz L."/>
            <person name="Zhao X."/>
            <person name="Boylan J."/>
            <person name="Ott S."/>
            <person name="Bowen H."/>
            <person name="Vavikolanu K."/>
            <person name="Mehta A."/>
            <person name="Aluvathingal J."/>
            <person name="Nadendla S."/>
            <person name="Lowell S."/>
            <person name="Myers T."/>
            <person name="Yan Y."/>
            <person name="Sichtig H."/>
        </authorList>
    </citation>
    <scope>NUCLEOTIDE SEQUENCE [LARGE SCALE GENOMIC DNA]</scope>
    <source>
        <strain evidence="4 6">FDAARGOS_1207</strain>
    </source>
</reference>
<feature type="region of interest" description="Disordered" evidence="2">
    <location>
        <begin position="24"/>
        <end position="54"/>
    </location>
</feature>
<accession>A0A2T4PVB9</accession>
<feature type="compositionally biased region" description="Basic and acidic residues" evidence="2">
    <location>
        <begin position="122"/>
        <end position="144"/>
    </location>
</feature>